<comment type="caution">
    <text evidence="2">The sequence shown here is derived from an EMBL/GenBank/DDBJ whole genome shotgun (WGS) entry which is preliminary data.</text>
</comment>
<evidence type="ECO:0000313" key="3">
    <source>
        <dbReference type="Proteomes" id="UP000604825"/>
    </source>
</evidence>
<reference evidence="2" key="1">
    <citation type="submission" date="2020-10" db="EMBL/GenBank/DDBJ databases">
        <authorList>
            <person name="Han B."/>
            <person name="Lu T."/>
            <person name="Zhao Q."/>
            <person name="Huang X."/>
            <person name="Zhao Y."/>
        </authorList>
    </citation>
    <scope>NUCLEOTIDE SEQUENCE</scope>
</reference>
<gene>
    <name evidence="2" type="ORF">NCGR_LOCUS63662</name>
</gene>
<feature type="region of interest" description="Disordered" evidence="1">
    <location>
        <begin position="152"/>
        <end position="174"/>
    </location>
</feature>
<dbReference type="Proteomes" id="UP000604825">
    <property type="component" value="Unassembled WGS sequence"/>
</dbReference>
<sequence>MSLNNDLGGAEEDLEECGGKDVKAVLEVEAEAEGSIVESVAEAGEERHHRGEEGVGGGDVPRVDGSAEGGHDGREERLPPGWEIGGRGGGEGPGELRLDEGRGGAVRRSWRRCALMMAQSEAGRWSSAGLGHRRRSRFLKWTEAARRGWRSWRGEAAKPRNASAKPGEEAEEEMLCSAARRAAASRESDCAN</sequence>
<proteinExistence type="predicted"/>
<accession>A0A811SBG2</accession>
<dbReference type="EMBL" id="CAJGYO010000019">
    <property type="protein sequence ID" value="CAD6339564.1"/>
    <property type="molecule type" value="Genomic_DNA"/>
</dbReference>
<feature type="compositionally biased region" description="Basic and acidic residues" evidence="1">
    <location>
        <begin position="44"/>
        <end position="53"/>
    </location>
</feature>
<dbReference type="AlphaFoldDB" id="A0A811SBG2"/>
<protein>
    <submittedName>
        <fullName evidence="2">Uncharacterized protein</fullName>
    </submittedName>
</protein>
<feature type="region of interest" description="Disordered" evidence="1">
    <location>
        <begin position="36"/>
        <end position="101"/>
    </location>
</feature>
<organism evidence="2 3">
    <name type="scientific">Miscanthus lutarioriparius</name>
    <dbReference type="NCBI Taxonomy" id="422564"/>
    <lineage>
        <taxon>Eukaryota</taxon>
        <taxon>Viridiplantae</taxon>
        <taxon>Streptophyta</taxon>
        <taxon>Embryophyta</taxon>
        <taxon>Tracheophyta</taxon>
        <taxon>Spermatophyta</taxon>
        <taxon>Magnoliopsida</taxon>
        <taxon>Liliopsida</taxon>
        <taxon>Poales</taxon>
        <taxon>Poaceae</taxon>
        <taxon>PACMAD clade</taxon>
        <taxon>Panicoideae</taxon>
        <taxon>Andropogonodae</taxon>
        <taxon>Andropogoneae</taxon>
        <taxon>Saccharinae</taxon>
        <taxon>Miscanthus</taxon>
    </lineage>
</organism>
<evidence type="ECO:0000256" key="1">
    <source>
        <dbReference type="SAM" id="MobiDB-lite"/>
    </source>
</evidence>
<name>A0A811SBG2_9POAL</name>
<keyword evidence="3" id="KW-1185">Reference proteome</keyword>
<evidence type="ECO:0000313" key="2">
    <source>
        <dbReference type="EMBL" id="CAD6339564.1"/>
    </source>
</evidence>
<feature type="compositionally biased region" description="Gly residues" evidence="1">
    <location>
        <begin position="83"/>
        <end position="93"/>
    </location>
</feature>
<feature type="compositionally biased region" description="Basic and acidic residues" evidence="1">
    <location>
        <begin position="69"/>
        <end position="78"/>
    </location>
</feature>